<evidence type="ECO:0000259" key="3">
    <source>
        <dbReference type="Pfam" id="PF13807"/>
    </source>
</evidence>
<dbReference type="eggNOG" id="COG3206">
    <property type="taxonomic scope" value="Bacteria"/>
</dbReference>
<protein>
    <recommendedName>
        <fullName evidence="3">Tyrosine-protein kinase G-rich domain-containing protein</fullName>
    </recommendedName>
</protein>
<dbReference type="EMBL" id="APVH01000011">
    <property type="protein sequence ID" value="EPX84976.1"/>
    <property type="molecule type" value="Genomic_DNA"/>
</dbReference>
<keyword evidence="1" id="KW-0175">Coiled coil</keyword>
<feature type="domain" description="Tyrosine-protein kinase G-rich" evidence="3">
    <location>
        <begin position="373"/>
        <end position="440"/>
    </location>
</feature>
<dbReference type="Proteomes" id="UP000015347">
    <property type="component" value="Unassembled WGS sequence"/>
</dbReference>
<comment type="caution">
    <text evidence="4">The sequence shown here is derived from an EMBL/GenBank/DDBJ whole genome shotgun (WGS) entry which is preliminary data.</text>
</comment>
<dbReference type="STRING" id="1123237.Salmuc_00573"/>
<keyword evidence="5" id="KW-1185">Reference proteome</keyword>
<feature type="chain" id="PRO_5004555517" description="Tyrosine-protein kinase G-rich domain-containing protein" evidence="2">
    <location>
        <begin position="28"/>
        <end position="689"/>
    </location>
</feature>
<evidence type="ECO:0000256" key="2">
    <source>
        <dbReference type="SAM" id="SignalP"/>
    </source>
</evidence>
<organism evidence="4 5">
    <name type="scientific">Salipiger mucosus DSM 16094</name>
    <dbReference type="NCBI Taxonomy" id="1123237"/>
    <lineage>
        <taxon>Bacteria</taxon>
        <taxon>Pseudomonadati</taxon>
        <taxon>Pseudomonadota</taxon>
        <taxon>Alphaproteobacteria</taxon>
        <taxon>Rhodobacterales</taxon>
        <taxon>Roseobacteraceae</taxon>
        <taxon>Salipiger</taxon>
    </lineage>
</organism>
<reference evidence="5" key="1">
    <citation type="journal article" date="2014" name="Stand. Genomic Sci.">
        <title>Genome sequence of the exopolysaccharide-producing Salipiger mucosus type strain (DSM 16094(T)), a moderately halophilic member of the Roseobacter clade.</title>
        <authorList>
            <person name="Riedel T."/>
            <person name="Spring S."/>
            <person name="Fiebig A."/>
            <person name="Petersen J."/>
            <person name="Kyrpides N.C."/>
            <person name="Goker M."/>
            <person name="Klenk H.P."/>
        </authorList>
    </citation>
    <scope>NUCLEOTIDE SEQUENCE [LARGE SCALE GENOMIC DNA]</scope>
    <source>
        <strain evidence="5">DSM 16094</strain>
    </source>
</reference>
<keyword evidence="2" id="KW-0732">Signal</keyword>
<name>S9QUC4_9RHOB</name>
<dbReference type="InterPro" id="IPR050445">
    <property type="entry name" value="Bact_polysacc_biosynth/exp"/>
</dbReference>
<evidence type="ECO:0000313" key="4">
    <source>
        <dbReference type="EMBL" id="EPX84976.1"/>
    </source>
</evidence>
<accession>S9QUC4</accession>
<gene>
    <name evidence="4" type="ORF">Salmuc_00573</name>
</gene>
<proteinExistence type="predicted"/>
<dbReference type="HOGENOM" id="CLU_384428_0_0_5"/>
<dbReference type="Pfam" id="PF13807">
    <property type="entry name" value="GNVR"/>
    <property type="match status" value="1"/>
</dbReference>
<dbReference type="Gene3D" id="3.40.50.300">
    <property type="entry name" value="P-loop containing nucleotide triphosphate hydrolases"/>
    <property type="match status" value="1"/>
</dbReference>
<sequence length="689" mass="75037">MSLLQVALSAKLRLLLTAVAATALAFAALTQVTPTYEADSQVLLEAAAAPVIDIPNAVPEAPDGIATLESAIIMMRSPEIMRAVADELDLVERAEFNSALRDPTPVDRLRGAVSGLIDQLTGTAEPEDDTPSDPLARTARSLRDAVSVRSIGESRVIEISTTSESARLAAAISNSVARHYIERQVEVKREAAERATAWLEERAAELRAQLEDNEAQLSSVRREMIEAGRAVSGDLEAQLAELTTQMVQLTKQRGDLSAQRAEISQLREAENYATLATAAAQPTLTALVERLAQTDSRIVELQAEYGDHPQTRATQEARRQLVSLLESETGRLVSGLDVRIGVVEDRLTKLEADIRDTRGALVDSRQDDLRLAALQREVEASRNVYERFLLRQKEARERSQFQSPGARLVAEADKPSNPVAPQKAKLAVLAGIGAATAMLLYLAFLRTPKGPRADPVDPAELREFGALVPLPRVGPVRKPQDILKFVRDTPDADLGVALRWFQLYLMPKSKDWSTLIMVTSPEEGDGKSTLSLLLAETFSRNYSTTLVNADEDGWLSDFARTKEFKRSGFGFVDYSEEVLDLIETEVAIESNLRDRKDALLGADVIIVDAPAMPMSAGLLEIGQLADYTVVTCAWNRSRQASVLQCLQALNEVGIAVSAFALNIMPRDALAPLSRLPRADRPGLPASGKA</sequence>
<dbReference type="PANTHER" id="PTHR32309">
    <property type="entry name" value="TYROSINE-PROTEIN KINASE"/>
    <property type="match status" value="1"/>
</dbReference>
<evidence type="ECO:0000256" key="1">
    <source>
        <dbReference type="SAM" id="Coils"/>
    </source>
</evidence>
<dbReference type="SUPFAM" id="SSF52540">
    <property type="entry name" value="P-loop containing nucleoside triphosphate hydrolases"/>
    <property type="match status" value="1"/>
</dbReference>
<dbReference type="PANTHER" id="PTHR32309:SF31">
    <property type="entry name" value="CAPSULAR EXOPOLYSACCHARIDE FAMILY"/>
    <property type="match status" value="1"/>
</dbReference>
<evidence type="ECO:0000313" key="5">
    <source>
        <dbReference type="Proteomes" id="UP000015347"/>
    </source>
</evidence>
<feature type="coiled-coil region" evidence="1">
    <location>
        <begin position="189"/>
        <end position="259"/>
    </location>
</feature>
<dbReference type="InterPro" id="IPR032807">
    <property type="entry name" value="GNVR"/>
</dbReference>
<feature type="signal peptide" evidence="2">
    <location>
        <begin position="1"/>
        <end position="27"/>
    </location>
</feature>
<dbReference type="AlphaFoldDB" id="S9QUC4"/>
<dbReference type="InterPro" id="IPR027417">
    <property type="entry name" value="P-loop_NTPase"/>
</dbReference>